<dbReference type="Gene3D" id="3.90.1720.10">
    <property type="entry name" value="endopeptidase domain like (from Nostoc punctiforme)"/>
    <property type="match status" value="1"/>
</dbReference>
<dbReference type="PANTHER" id="PTHR30094">
    <property type="entry name" value="BIFUNCTIONAL GLUTATHIONYLSPERMIDINE SYNTHETASE/AMIDASE-RELATED"/>
    <property type="match status" value="1"/>
</dbReference>
<dbReference type="EMBL" id="AP026866">
    <property type="protein sequence ID" value="BDS05986.1"/>
    <property type="molecule type" value="Genomic_DNA"/>
</dbReference>
<protein>
    <submittedName>
        <fullName evidence="2">CHAP domain-containing protein</fullName>
    </submittedName>
</protein>
<dbReference type="Pfam" id="PF05257">
    <property type="entry name" value="CHAP"/>
    <property type="match status" value="1"/>
</dbReference>
<evidence type="ECO:0000259" key="1">
    <source>
        <dbReference type="PROSITE" id="PS50911"/>
    </source>
</evidence>
<reference evidence="2" key="1">
    <citation type="submission" date="2024-07" db="EMBL/GenBank/DDBJ databases">
        <title>Complete genome sequence of Verrucomicrobiaceae bacterium NT6N.</title>
        <authorList>
            <person name="Huang C."/>
            <person name="Takami H."/>
            <person name="Hamasaki K."/>
        </authorList>
    </citation>
    <scope>NUCLEOTIDE SEQUENCE</scope>
    <source>
        <strain evidence="2">NT6N</strain>
    </source>
</reference>
<accession>A0AAT9FJ52</accession>
<dbReference type="AlphaFoldDB" id="A0AAT9FJ52"/>
<dbReference type="InterPro" id="IPR051705">
    <property type="entry name" value="Gsp_Synthetase/Amidase"/>
</dbReference>
<dbReference type="InterPro" id="IPR038765">
    <property type="entry name" value="Papain-like_cys_pep_sf"/>
</dbReference>
<dbReference type="SUPFAM" id="SSF54001">
    <property type="entry name" value="Cysteine proteinases"/>
    <property type="match status" value="1"/>
</dbReference>
<sequence>MRRVLLLAVSTILLAGVTGYFTLIMNKKEQANSAQTLEPKISPVGAEIARYKKVPAYQNGKLIVTSHGKHYATDGYYYGQKWQCVEFVKRFYHDAHGHHMPSVWGHACDFFDPDVAHGEMNTARGMRQYRNGGGEAPKPDDLLVFRKGSLGHVAVVTKVTESSIEVIQQNVHGLPTAQHVLVCKAGKYTVGNKHQPAGWLRLPEL</sequence>
<organism evidence="2">
    <name type="scientific">Oceaniferula spumae</name>
    <dbReference type="NCBI Taxonomy" id="2979115"/>
    <lineage>
        <taxon>Bacteria</taxon>
        <taxon>Pseudomonadati</taxon>
        <taxon>Verrucomicrobiota</taxon>
        <taxon>Verrucomicrobiia</taxon>
        <taxon>Verrucomicrobiales</taxon>
        <taxon>Verrucomicrobiaceae</taxon>
        <taxon>Oceaniferula</taxon>
    </lineage>
</organism>
<dbReference type="GO" id="GO:0016874">
    <property type="term" value="F:ligase activity"/>
    <property type="evidence" value="ECO:0007669"/>
    <property type="project" value="TreeGrafter"/>
</dbReference>
<name>A0AAT9FJ52_9BACT</name>
<proteinExistence type="predicted"/>
<evidence type="ECO:0000313" key="2">
    <source>
        <dbReference type="EMBL" id="BDS05986.1"/>
    </source>
</evidence>
<dbReference type="KEGG" id="osu:NT6N_10260"/>
<dbReference type="PROSITE" id="PS50911">
    <property type="entry name" value="CHAP"/>
    <property type="match status" value="1"/>
</dbReference>
<dbReference type="PANTHER" id="PTHR30094:SF0">
    <property type="entry name" value="BIFUNCTIONAL GLUTATHIONYLSPERMIDINE SYNTHETASE_AMIDASE-RELATED"/>
    <property type="match status" value="1"/>
</dbReference>
<feature type="domain" description="Peptidase C51" evidence="1">
    <location>
        <begin position="59"/>
        <end position="201"/>
    </location>
</feature>
<dbReference type="InterPro" id="IPR007921">
    <property type="entry name" value="CHAP_dom"/>
</dbReference>
<gene>
    <name evidence="2" type="ORF">NT6N_10260</name>
</gene>